<evidence type="ECO:0000256" key="6">
    <source>
        <dbReference type="ARBA" id="ARBA00030350"/>
    </source>
</evidence>
<evidence type="ECO:0000256" key="2">
    <source>
        <dbReference type="ARBA" id="ARBA00022676"/>
    </source>
</evidence>
<feature type="compositionally biased region" description="Acidic residues" evidence="7">
    <location>
        <begin position="579"/>
        <end position="588"/>
    </location>
</feature>
<keyword evidence="3 9" id="KW-0808">Transferase</keyword>
<evidence type="ECO:0000256" key="1">
    <source>
        <dbReference type="ARBA" id="ARBA00007737"/>
    </source>
</evidence>
<keyword evidence="8" id="KW-0812">Transmembrane</keyword>
<dbReference type="EMBL" id="PKPP01003169">
    <property type="protein sequence ID" value="PWA70861.1"/>
    <property type="molecule type" value="Genomic_DNA"/>
</dbReference>
<evidence type="ECO:0000313" key="10">
    <source>
        <dbReference type="Proteomes" id="UP000245207"/>
    </source>
</evidence>
<keyword evidence="2 9" id="KW-0328">Glycosyltransferase</keyword>
<evidence type="ECO:0000256" key="7">
    <source>
        <dbReference type="SAM" id="MobiDB-lite"/>
    </source>
</evidence>
<keyword evidence="4" id="KW-0294">Fucose metabolism</keyword>
<dbReference type="Pfam" id="PF10250">
    <property type="entry name" value="O-FucT"/>
    <property type="match status" value="1"/>
</dbReference>
<evidence type="ECO:0000256" key="4">
    <source>
        <dbReference type="ARBA" id="ARBA00023253"/>
    </source>
</evidence>
<evidence type="ECO:0000256" key="5">
    <source>
        <dbReference type="ARBA" id="ARBA00023277"/>
    </source>
</evidence>
<keyword evidence="8" id="KW-1133">Transmembrane helix</keyword>
<dbReference type="GO" id="GO:0016757">
    <property type="term" value="F:glycosyltransferase activity"/>
    <property type="evidence" value="ECO:0007669"/>
    <property type="project" value="UniProtKB-KW"/>
</dbReference>
<dbReference type="InterPro" id="IPR024709">
    <property type="entry name" value="FucosylTrfase_pln"/>
</dbReference>
<gene>
    <name evidence="9" type="ORF">CTI12_AA287340</name>
</gene>
<proteinExistence type="inferred from homology"/>
<dbReference type="PANTHER" id="PTHR31818:SF3">
    <property type="entry name" value="O-FUCOSYLTRANSFERASE 29"/>
    <property type="match status" value="1"/>
</dbReference>
<evidence type="ECO:0000313" key="9">
    <source>
        <dbReference type="EMBL" id="PWA70861.1"/>
    </source>
</evidence>
<dbReference type="CDD" id="cd11299">
    <property type="entry name" value="O-FucT_plant"/>
    <property type="match status" value="1"/>
</dbReference>
<dbReference type="STRING" id="35608.A0A2U1NBI4"/>
<dbReference type="PIRSF" id="PIRSF009360">
    <property type="entry name" value="UCP009360"/>
    <property type="match status" value="1"/>
</dbReference>
<dbReference type="PANTHER" id="PTHR31818">
    <property type="entry name" value="O-FUCOSYLTRANSFERASE 16"/>
    <property type="match status" value="1"/>
</dbReference>
<dbReference type="OrthoDB" id="1882547at2759"/>
<accession>A0A2U1NBI4</accession>
<feature type="region of interest" description="Disordered" evidence="7">
    <location>
        <begin position="524"/>
        <end position="588"/>
    </location>
</feature>
<dbReference type="Proteomes" id="UP000245207">
    <property type="component" value="Unassembled WGS sequence"/>
</dbReference>
<name>A0A2U1NBI4_ARTAN</name>
<dbReference type="GO" id="GO:0006004">
    <property type="term" value="P:fucose metabolic process"/>
    <property type="evidence" value="ECO:0007669"/>
    <property type="project" value="UniProtKB-KW"/>
</dbReference>
<keyword evidence="8" id="KW-0472">Membrane</keyword>
<keyword evidence="10" id="KW-1185">Reference proteome</keyword>
<evidence type="ECO:0000256" key="8">
    <source>
        <dbReference type="SAM" id="Phobius"/>
    </source>
</evidence>
<sequence>MGGEWKGVLVLPSNKKKFKHSDSKFQNNNSNRHCCCLLWVDTGRGQRKRISWTAVCGVVLFVLGLISLFTGHVASNLEWYSQRLLVRHQSWYYNKMGRFGHGPVDIWKSKYSKFYYGCSERGPHYEPPVHELLSNGYLLIGASGGLNQQRTGITDAVVVARILNATLVVPELDHYSFWKDDSDFANIFDVDWFISFLAKDIPIVKRVPDKYMRSLEKPPYTKLVPRKSEPQYYLDEVLPLLLRRHVVQLTKFDYRLASDLDEELQRLRCRVNYHAFRFTKPLQNLGQKLVMKMREMANRYIAVHLRFEPDMLAFSGCYYGGGDKERYELGEIRKRWTNLAETSPDGERKRGKCPLTPHEVGLMLRALGFMNDTYIYVASGEIYGGDETLQPLRELFPNFYTKEMLASEELEPFLPFSSRLAAIDYIVCDESDVFVTNNNGNMAKILAGRRRYMGHKRTIRPNAKKLSSLFMNRDRMPWTIFSSKVKSAQRGFMGEPNEIKPGRGDFHEYPSACICKKPFNLSDPDNNKTQISTKDDLNPEPESGYGRNEEDQDFNSTYGIINNAGVMSRDNEASSSLEEKEDDDFLAD</sequence>
<reference evidence="9 10" key="1">
    <citation type="journal article" date="2018" name="Mol. Plant">
        <title>The genome of Artemisia annua provides insight into the evolution of Asteraceae family and artemisinin biosynthesis.</title>
        <authorList>
            <person name="Shen Q."/>
            <person name="Zhang L."/>
            <person name="Liao Z."/>
            <person name="Wang S."/>
            <person name="Yan T."/>
            <person name="Shi P."/>
            <person name="Liu M."/>
            <person name="Fu X."/>
            <person name="Pan Q."/>
            <person name="Wang Y."/>
            <person name="Lv Z."/>
            <person name="Lu X."/>
            <person name="Zhang F."/>
            <person name="Jiang W."/>
            <person name="Ma Y."/>
            <person name="Chen M."/>
            <person name="Hao X."/>
            <person name="Li L."/>
            <person name="Tang Y."/>
            <person name="Lv G."/>
            <person name="Zhou Y."/>
            <person name="Sun X."/>
            <person name="Brodelius P.E."/>
            <person name="Rose J.K.C."/>
            <person name="Tang K."/>
        </authorList>
    </citation>
    <scope>NUCLEOTIDE SEQUENCE [LARGE SCALE GENOMIC DNA]</scope>
    <source>
        <strain evidence="10">cv. Huhao1</strain>
        <tissue evidence="9">Leaf</tissue>
    </source>
</reference>
<organism evidence="9 10">
    <name type="scientific">Artemisia annua</name>
    <name type="common">Sweet wormwood</name>
    <dbReference type="NCBI Taxonomy" id="35608"/>
    <lineage>
        <taxon>Eukaryota</taxon>
        <taxon>Viridiplantae</taxon>
        <taxon>Streptophyta</taxon>
        <taxon>Embryophyta</taxon>
        <taxon>Tracheophyta</taxon>
        <taxon>Spermatophyta</taxon>
        <taxon>Magnoliopsida</taxon>
        <taxon>eudicotyledons</taxon>
        <taxon>Gunneridae</taxon>
        <taxon>Pentapetalae</taxon>
        <taxon>asterids</taxon>
        <taxon>campanulids</taxon>
        <taxon>Asterales</taxon>
        <taxon>Asteraceae</taxon>
        <taxon>Asteroideae</taxon>
        <taxon>Anthemideae</taxon>
        <taxon>Artemisiinae</taxon>
        <taxon>Artemisia</taxon>
    </lineage>
</organism>
<dbReference type="InterPro" id="IPR019378">
    <property type="entry name" value="GDP-Fuc_O-FucTrfase"/>
</dbReference>
<protein>
    <recommendedName>
        <fullName evidence="6">O-fucosyltransferase family protein</fullName>
    </recommendedName>
</protein>
<dbReference type="AlphaFoldDB" id="A0A2U1NBI4"/>
<evidence type="ECO:0000256" key="3">
    <source>
        <dbReference type="ARBA" id="ARBA00022679"/>
    </source>
</evidence>
<feature type="transmembrane region" description="Helical" evidence="8">
    <location>
        <begin position="52"/>
        <end position="74"/>
    </location>
</feature>
<comment type="similarity">
    <text evidence="1">Belongs to the glycosyltransferase GT106 family.</text>
</comment>
<keyword evidence="5" id="KW-0119">Carbohydrate metabolism</keyword>
<comment type="caution">
    <text evidence="9">The sequence shown here is derived from an EMBL/GenBank/DDBJ whole genome shotgun (WGS) entry which is preliminary data.</text>
</comment>